<dbReference type="NCBIfam" id="TIGR02866">
    <property type="entry name" value="CoxB"/>
    <property type="match status" value="1"/>
</dbReference>
<comment type="catalytic activity">
    <reaction evidence="16 19">
        <text>4 Fe(II)-[cytochrome c] + O2 + 8 H(+)(in) = 4 Fe(III)-[cytochrome c] + 2 H2O + 4 H(+)(out)</text>
        <dbReference type="Rhea" id="RHEA:11436"/>
        <dbReference type="Rhea" id="RHEA-COMP:10350"/>
        <dbReference type="Rhea" id="RHEA-COMP:14399"/>
        <dbReference type="ChEBI" id="CHEBI:15377"/>
        <dbReference type="ChEBI" id="CHEBI:15378"/>
        <dbReference type="ChEBI" id="CHEBI:15379"/>
        <dbReference type="ChEBI" id="CHEBI:29033"/>
        <dbReference type="ChEBI" id="CHEBI:29034"/>
        <dbReference type="EC" id="7.1.1.9"/>
    </reaction>
</comment>
<dbReference type="PRINTS" id="PR01166">
    <property type="entry name" value="CYCOXIDASEII"/>
</dbReference>
<evidence type="ECO:0000259" key="22">
    <source>
        <dbReference type="PROSITE" id="PS50857"/>
    </source>
</evidence>
<dbReference type="InterPro" id="IPR045187">
    <property type="entry name" value="CcO_II"/>
</dbReference>
<evidence type="ECO:0000256" key="5">
    <source>
        <dbReference type="ARBA" id="ARBA00022617"/>
    </source>
</evidence>
<dbReference type="Gene3D" id="2.60.40.420">
    <property type="entry name" value="Cupredoxins - blue copper proteins"/>
    <property type="match status" value="1"/>
</dbReference>
<dbReference type="SUPFAM" id="SSF81464">
    <property type="entry name" value="Cytochrome c oxidase subunit II-like, transmembrane region"/>
    <property type="match status" value="1"/>
</dbReference>
<keyword evidence="11 20" id="KW-1133">Transmembrane helix</keyword>
<keyword evidence="25" id="KW-0560">Oxidoreductase</keyword>
<dbReference type="InterPro" id="IPR011759">
    <property type="entry name" value="Cyt_c_oxidase_su2_TM_dom"/>
</dbReference>
<evidence type="ECO:0000256" key="11">
    <source>
        <dbReference type="ARBA" id="ARBA00022989"/>
    </source>
</evidence>
<evidence type="ECO:0000256" key="15">
    <source>
        <dbReference type="ARBA" id="ARBA00024688"/>
    </source>
</evidence>
<dbReference type="SUPFAM" id="SSF46626">
    <property type="entry name" value="Cytochrome c"/>
    <property type="match status" value="1"/>
</dbReference>
<dbReference type="GO" id="GO:0005886">
    <property type="term" value="C:plasma membrane"/>
    <property type="evidence" value="ECO:0007669"/>
    <property type="project" value="UniProtKB-SubCell"/>
</dbReference>
<evidence type="ECO:0000256" key="8">
    <source>
        <dbReference type="ARBA" id="ARBA00022723"/>
    </source>
</evidence>
<dbReference type="EC" id="7.1.1.9" evidence="19"/>
<comment type="similarity">
    <text evidence="3 18">Belongs to the cytochrome c oxidase subunit 2 family.</text>
</comment>
<dbReference type="SUPFAM" id="SSF49503">
    <property type="entry name" value="Cupredoxins"/>
    <property type="match status" value="1"/>
</dbReference>
<evidence type="ECO:0000259" key="23">
    <source>
        <dbReference type="PROSITE" id="PS50999"/>
    </source>
</evidence>
<keyword evidence="21" id="KW-0732">Signal</keyword>
<evidence type="ECO:0000256" key="9">
    <source>
        <dbReference type="ARBA" id="ARBA00022967"/>
    </source>
</evidence>
<organism evidence="25 26">
    <name type="scientific">Leeia aquatica</name>
    <dbReference type="NCBI Taxonomy" id="2725557"/>
    <lineage>
        <taxon>Bacteria</taxon>
        <taxon>Pseudomonadati</taxon>
        <taxon>Pseudomonadota</taxon>
        <taxon>Betaproteobacteria</taxon>
        <taxon>Neisseriales</taxon>
        <taxon>Leeiaceae</taxon>
        <taxon>Leeia</taxon>
    </lineage>
</organism>
<evidence type="ECO:0000313" key="26">
    <source>
        <dbReference type="Proteomes" id="UP000587991"/>
    </source>
</evidence>
<dbReference type="GO" id="GO:0042773">
    <property type="term" value="P:ATP synthesis coupled electron transport"/>
    <property type="evidence" value="ECO:0007669"/>
    <property type="project" value="TreeGrafter"/>
</dbReference>
<feature type="signal peptide" evidence="21">
    <location>
        <begin position="1"/>
        <end position="20"/>
    </location>
</feature>
<feature type="chain" id="PRO_5032474627" description="Cytochrome c oxidase subunit 2" evidence="21">
    <location>
        <begin position="21"/>
        <end position="385"/>
    </location>
</feature>
<dbReference type="Proteomes" id="UP000587991">
    <property type="component" value="Unassembled WGS sequence"/>
</dbReference>
<dbReference type="GO" id="GO:0005507">
    <property type="term" value="F:copper ion binding"/>
    <property type="evidence" value="ECO:0007669"/>
    <property type="project" value="InterPro"/>
</dbReference>
<keyword evidence="12 17" id="KW-0408">Iron</keyword>
<reference evidence="25 26" key="1">
    <citation type="submission" date="2020-04" db="EMBL/GenBank/DDBJ databases">
        <title>Draft genome of Leeia sp. IMCC25680.</title>
        <authorList>
            <person name="Song J."/>
            <person name="Cho J.-C."/>
        </authorList>
    </citation>
    <scope>NUCLEOTIDE SEQUENCE [LARGE SCALE GENOMIC DNA]</scope>
    <source>
        <strain evidence="25 26">IMCC25680</strain>
    </source>
</reference>
<evidence type="ECO:0000256" key="17">
    <source>
        <dbReference type="PROSITE-ProRule" id="PRU00433"/>
    </source>
</evidence>
<comment type="subcellular location">
    <subcellularLocation>
        <location evidence="18">Cell membrane</location>
        <topology evidence="18">Multi-pass membrane protein</topology>
    </subcellularLocation>
    <subcellularLocation>
        <location evidence="2">Cell outer membrane</location>
        <topology evidence="2">Lipid-anchor</topology>
    </subcellularLocation>
    <subcellularLocation>
        <location evidence="1">Membrane</location>
        <topology evidence="1">Multi-pass membrane protein</topology>
    </subcellularLocation>
</comment>
<dbReference type="Gene3D" id="1.10.760.10">
    <property type="entry name" value="Cytochrome c-like domain"/>
    <property type="match status" value="1"/>
</dbReference>
<comment type="cofactor">
    <cofactor evidence="19">
        <name>Cu cation</name>
        <dbReference type="ChEBI" id="CHEBI:23378"/>
    </cofactor>
    <text evidence="19">Binds a copper A center.</text>
</comment>
<evidence type="ECO:0000256" key="3">
    <source>
        <dbReference type="ARBA" id="ARBA00007866"/>
    </source>
</evidence>
<evidence type="ECO:0000259" key="24">
    <source>
        <dbReference type="PROSITE" id="PS51007"/>
    </source>
</evidence>
<evidence type="ECO:0000313" key="25">
    <source>
        <dbReference type="EMBL" id="NLR74974.1"/>
    </source>
</evidence>
<dbReference type="AlphaFoldDB" id="A0A847S571"/>
<feature type="transmembrane region" description="Helical" evidence="20">
    <location>
        <begin position="96"/>
        <end position="114"/>
    </location>
</feature>
<dbReference type="InterPro" id="IPR014222">
    <property type="entry name" value="Cyt_c_oxidase_su2"/>
</dbReference>
<dbReference type="GO" id="GO:0020037">
    <property type="term" value="F:heme binding"/>
    <property type="evidence" value="ECO:0007669"/>
    <property type="project" value="InterPro"/>
</dbReference>
<evidence type="ECO:0000256" key="12">
    <source>
        <dbReference type="ARBA" id="ARBA00023004"/>
    </source>
</evidence>
<keyword evidence="5 17" id="KW-0349">Heme</keyword>
<protein>
    <recommendedName>
        <fullName evidence="19">Cytochrome c oxidase subunit 2</fullName>
        <ecNumber evidence="19">7.1.1.9</ecNumber>
    </recommendedName>
</protein>
<dbReference type="Gene3D" id="1.10.287.90">
    <property type="match status" value="1"/>
</dbReference>
<comment type="function">
    <text evidence="15 19">Subunits I and II form the functional core of the enzyme complex. Electrons originating in cytochrome c are transferred via heme a and Cu(A) to the binuclear center formed by heme a3 and Cu(B).</text>
</comment>
<gene>
    <name evidence="25" type="primary">coxB</name>
    <name evidence="25" type="ORF">HF682_07365</name>
</gene>
<evidence type="ECO:0000256" key="19">
    <source>
        <dbReference type="RuleBase" id="RU004024"/>
    </source>
</evidence>
<evidence type="ECO:0000256" key="21">
    <source>
        <dbReference type="SAM" id="SignalP"/>
    </source>
</evidence>
<evidence type="ECO:0000256" key="14">
    <source>
        <dbReference type="ARBA" id="ARBA00023136"/>
    </source>
</evidence>
<dbReference type="PROSITE" id="PS50857">
    <property type="entry name" value="COX2_CUA"/>
    <property type="match status" value="1"/>
</dbReference>
<comment type="caution">
    <text evidence="25">The sequence shown here is derived from an EMBL/GenBank/DDBJ whole genome shotgun (WGS) entry which is preliminary data.</text>
</comment>
<dbReference type="GO" id="GO:0004129">
    <property type="term" value="F:cytochrome-c oxidase activity"/>
    <property type="evidence" value="ECO:0007669"/>
    <property type="project" value="UniProtKB-EC"/>
</dbReference>
<evidence type="ECO:0000256" key="7">
    <source>
        <dbReference type="ARBA" id="ARBA00022692"/>
    </source>
</evidence>
<keyword evidence="7 18" id="KW-0812">Transmembrane</keyword>
<dbReference type="InterPro" id="IPR009056">
    <property type="entry name" value="Cyt_c-like_dom"/>
</dbReference>
<evidence type="ECO:0000256" key="16">
    <source>
        <dbReference type="ARBA" id="ARBA00047816"/>
    </source>
</evidence>
<feature type="domain" description="Cytochrome oxidase subunit II copper A binding" evidence="22">
    <location>
        <begin position="125"/>
        <end position="268"/>
    </location>
</feature>
<dbReference type="InterPro" id="IPR036257">
    <property type="entry name" value="Cyt_c_oxidase_su2_TM_sf"/>
</dbReference>
<dbReference type="PANTHER" id="PTHR22888:SF9">
    <property type="entry name" value="CYTOCHROME C OXIDASE SUBUNIT 2"/>
    <property type="match status" value="1"/>
</dbReference>
<proteinExistence type="inferred from homology"/>
<evidence type="ECO:0000256" key="6">
    <source>
        <dbReference type="ARBA" id="ARBA00022660"/>
    </source>
</evidence>
<accession>A0A847S571</accession>
<feature type="domain" description="Cytochrome oxidase subunit II transmembrane region profile" evidence="23">
    <location>
        <begin position="29"/>
        <end position="124"/>
    </location>
</feature>
<dbReference type="PANTHER" id="PTHR22888">
    <property type="entry name" value="CYTOCHROME C OXIDASE, SUBUNIT II"/>
    <property type="match status" value="1"/>
</dbReference>
<dbReference type="InterPro" id="IPR001505">
    <property type="entry name" value="Copper_CuA"/>
</dbReference>
<keyword evidence="13 19" id="KW-0186">Copper</keyword>
<evidence type="ECO:0000256" key="13">
    <source>
        <dbReference type="ARBA" id="ARBA00023008"/>
    </source>
</evidence>
<keyword evidence="4 18" id="KW-0813">Transport</keyword>
<evidence type="ECO:0000256" key="2">
    <source>
        <dbReference type="ARBA" id="ARBA00004459"/>
    </source>
</evidence>
<evidence type="ECO:0000256" key="4">
    <source>
        <dbReference type="ARBA" id="ARBA00022448"/>
    </source>
</evidence>
<dbReference type="GO" id="GO:0016491">
    <property type="term" value="F:oxidoreductase activity"/>
    <property type="evidence" value="ECO:0007669"/>
    <property type="project" value="UniProtKB-KW"/>
</dbReference>
<dbReference type="PROSITE" id="PS00078">
    <property type="entry name" value="COX2"/>
    <property type="match status" value="1"/>
</dbReference>
<dbReference type="InterPro" id="IPR008972">
    <property type="entry name" value="Cupredoxin"/>
</dbReference>
<dbReference type="InterPro" id="IPR002429">
    <property type="entry name" value="CcO_II-like_C"/>
</dbReference>
<dbReference type="Pfam" id="PF00116">
    <property type="entry name" value="COX2"/>
    <property type="match status" value="1"/>
</dbReference>
<dbReference type="PROSITE" id="PS50999">
    <property type="entry name" value="COX2_TM"/>
    <property type="match status" value="1"/>
</dbReference>
<evidence type="ECO:0000256" key="18">
    <source>
        <dbReference type="RuleBase" id="RU000456"/>
    </source>
</evidence>
<keyword evidence="6 18" id="KW-0679">Respiratory chain</keyword>
<evidence type="ECO:0000256" key="10">
    <source>
        <dbReference type="ARBA" id="ARBA00022982"/>
    </source>
</evidence>
<keyword evidence="9" id="KW-1278">Translocase</keyword>
<keyword evidence="8 17" id="KW-0479">Metal-binding</keyword>
<keyword evidence="26" id="KW-1185">Reference proteome</keyword>
<dbReference type="PROSITE" id="PS51007">
    <property type="entry name" value="CYTC"/>
    <property type="match status" value="1"/>
</dbReference>
<name>A0A847S571_9NEIS</name>
<keyword evidence="14 20" id="KW-0472">Membrane</keyword>
<dbReference type="GO" id="GO:0009279">
    <property type="term" value="C:cell outer membrane"/>
    <property type="evidence" value="ECO:0007669"/>
    <property type="project" value="UniProtKB-SubCell"/>
</dbReference>
<dbReference type="EMBL" id="JABAIM010000001">
    <property type="protein sequence ID" value="NLR74974.1"/>
    <property type="molecule type" value="Genomic_DNA"/>
</dbReference>
<feature type="transmembrane region" description="Helical" evidence="20">
    <location>
        <begin position="54"/>
        <end position="75"/>
    </location>
</feature>
<dbReference type="InterPro" id="IPR036909">
    <property type="entry name" value="Cyt_c-like_dom_sf"/>
</dbReference>
<evidence type="ECO:0000256" key="20">
    <source>
        <dbReference type="SAM" id="Phobius"/>
    </source>
</evidence>
<keyword evidence="10 18" id="KW-0249">Electron transport</keyword>
<feature type="domain" description="Cytochrome c" evidence="24">
    <location>
        <begin position="288"/>
        <end position="367"/>
    </location>
</feature>
<dbReference type="Pfam" id="PF02790">
    <property type="entry name" value="COX2_TM"/>
    <property type="match status" value="1"/>
</dbReference>
<dbReference type="Pfam" id="PF13442">
    <property type="entry name" value="Cytochrome_CBB3"/>
    <property type="match status" value="1"/>
</dbReference>
<sequence length="385" mass="41759">MKQRVACTLSLALMSPLAWAADTLPEGNQPGNYPLNLQAPKSGIAEQIFNLHSMMLVVCLAIFFVVFGVMFYSIYAHRKSKGAQAAHFHENHVVEVIWTVIPFVILIALCIPAAKTVIAQKDSSNAAVTVKVTGYQWKWGYNYLDDGIEYVSALATPRDQIDNYDGKSAAKNAHYLLEVEPGTELVVPVGKKVRLLLTANDVIHAWWVPQLGVKQDAIPGFIRDAWFKADAPGIYRGQCAELCGKDHGFMPIVVRALPQADYDKWKADTKARLALAKDDPNKVWALPDLVARGKGVYEANCAACHQASGQGVPGSFPALAGSKVATGPIADHLGIVLKGKAGTAMSAWKQLSDTDIAAVVTYERNAWGNNKGDLLQPAQVKAARQ</sequence>
<evidence type="ECO:0000256" key="1">
    <source>
        <dbReference type="ARBA" id="ARBA00004141"/>
    </source>
</evidence>